<feature type="domain" description="Serine dehydratase-like alpha subunit" evidence="1">
    <location>
        <begin position="32"/>
        <end position="263"/>
    </location>
</feature>
<name>A0A498CSV9_9FIRM</name>
<keyword evidence="3" id="KW-1185">Reference proteome</keyword>
<dbReference type="EMBL" id="RCHT01000002">
    <property type="protein sequence ID" value="RLL13771.1"/>
    <property type="molecule type" value="Genomic_DNA"/>
</dbReference>
<dbReference type="Pfam" id="PF03313">
    <property type="entry name" value="SDH_alpha"/>
    <property type="match status" value="1"/>
</dbReference>
<evidence type="ECO:0000259" key="1">
    <source>
        <dbReference type="Pfam" id="PF03313"/>
    </source>
</evidence>
<comment type="caution">
    <text evidence="2">The sequence shown here is derived from an EMBL/GenBank/DDBJ whole genome shotgun (WGS) entry which is preliminary data.</text>
</comment>
<dbReference type="Proteomes" id="UP000276301">
    <property type="component" value="Unassembled WGS sequence"/>
</dbReference>
<evidence type="ECO:0000313" key="2">
    <source>
        <dbReference type="EMBL" id="RLL13771.1"/>
    </source>
</evidence>
<evidence type="ECO:0000313" key="3">
    <source>
        <dbReference type="Proteomes" id="UP000276301"/>
    </source>
</evidence>
<sequence length="473" mass="50208">MKPVAETARELGYDYGHMTLGECIRVAEETRMSVGEVILREAADSTGLTGEQVAASMEEAFAHNICAAGIGATTGRSFLLGAVGQDLAAEDGAKIAGDPFVDRIVTYTLAAQVGNHTIGLCPCAGTGDACPYTGFVKAVKEFYTDKDLITRVMAVILKIGGIFRVGKRTTGCNMEGIGAGAAASAAAFVELAGGTPAQMERAVVLAISPTISVPCTPRVLVPGLCATHIGGGILIARLASQLAMHTSIPSTVPVDVMIAMAAQCHLASAKHVVPVTIEYMEPFFKHDERVEAYIDPAVREAEKRRQEELIVRAAAESRELARRANPITKPFAEAVVGGSSQGVGSPTNCGRIAHFLSEGRIKKVKIELYSELFARRAINVPGILMAAVDGAGTSDADAYREILAEVRRRGIEVEILEVDEPSVQRVTIEAEKQNSMVDSLNRGGARLVLRDASPSVERAREIAEELNIVLIDQ</sequence>
<gene>
    <name evidence="2" type="ORF">D4A47_02455</name>
</gene>
<proteinExistence type="predicted"/>
<accession>A0A498CSV9</accession>
<dbReference type="InterPro" id="IPR005130">
    <property type="entry name" value="Ser_deHydtase-like_asu"/>
</dbReference>
<reference evidence="2 3" key="1">
    <citation type="submission" date="2018-10" db="EMBL/GenBank/DDBJ databases">
        <title>Anaerotruncus faecis sp. nov., isolated from human feces.</title>
        <authorList>
            <person name="Wang Y.-J."/>
        </authorList>
    </citation>
    <scope>NUCLEOTIDE SEQUENCE [LARGE SCALE GENOMIC DNA]</scope>
    <source>
        <strain evidence="2 3">22A2-44</strain>
    </source>
</reference>
<dbReference type="AlphaFoldDB" id="A0A498CSV9"/>
<protein>
    <submittedName>
        <fullName evidence="2">Serine dehydratase</fullName>
    </submittedName>
</protein>
<dbReference type="RefSeq" id="WP_121586001.1">
    <property type="nucleotide sequence ID" value="NZ_RCHT01000002.1"/>
</dbReference>
<organism evidence="2 3">
    <name type="scientific">Anaerotruncus massiliensis</name>
    <name type="common">ex Liu et al. 2021</name>
    <dbReference type="NCBI Taxonomy" id="2321404"/>
    <lineage>
        <taxon>Bacteria</taxon>
        <taxon>Bacillati</taxon>
        <taxon>Bacillota</taxon>
        <taxon>Clostridia</taxon>
        <taxon>Eubacteriales</taxon>
        <taxon>Oscillospiraceae</taxon>
        <taxon>Anaerotruncus</taxon>
    </lineage>
</organism>